<dbReference type="GO" id="GO:0004556">
    <property type="term" value="F:alpha-amylase activity"/>
    <property type="evidence" value="ECO:0007669"/>
    <property type="project" value="TreeGrafter"/>
</dbReference>
<dbReference type="EMBL" id="FWXV01000005">
    <property type="protein sequence ID" value="SMD19069.1"/>
    <property type="molecule type" value="Genomic_DNA"/>
</dbReference>
<organism evidence="3 4">
    <name type="scientific">Kibdelosporangium aridum</name>
    <dbReference type="NCBI Taxonomy" id="2030"/>
    <lineage>
        <taxon>Bacteria</taxon>
        <taxon>Bacillati</taxon>
        <taxon>Actinomycetota</taxon>
        <taxon>Actinomycetes</taxon>
        <taxon>Pseudonocardiales</taxon>
        <taxon>Pseudonocardiaceae</taxon>
        <taxon>Kibdelosporangium</taxon>
    </lineage>
</organism>
<evidence type="ECO:0000259" key="2">
    <source>
        <dbReference type="SMART" id="SM00642"/>
    </source>
</evidence>
<dbReference type="Pfam" id="PF00128">
    <property type="entry name" value="Alpha-amylase"/>
    <property type="match status" value="1"/>
</dbReference>
<feature type="domain" description="Glycosyl hydrolase family 13 catalytic" evidence="2">
    <location>
        <begin position="11"/>
        <end position="375"/>
    </location>
</feature>
<name>A0A1Y5XVG1_KIBAR</name>
<reference evidence="3 4" key="1">
    <citation type="submission" date="2017-04" db="EMBL/GenBank/DDBJ databases">
        <authorList>
            <person name="Afonso C.L."/>
            <person name="Miller P.J."/>
            <person name="Scott M.A."/>
            <person name="Spackman E."/>
            <person name="Goraichik I."/>
            <person name="Dimitrov K.M."/>
            <person name="Suarez D.L."/>
            <person name="Swayne D.E."/>
        </authorList>
    </citation>
    <scope>NUCLEOTIDE SEQUENCE [LARGE SCALE GENOMIC DNA]</scope>
    <source>
        <strain evidence="3 4">DSM 43828</strain>
    </source>
</reference>
<dbReference type="RefSeq" id="WP_143446669.1">
    <property type="nucleotide sequence ID" value="NZ_FWXV01000005.1"/>
</dbReference>
<dbReference type="InterPro" id="IPR017853">
    <property type="entry name" value="GH"/>
</dbReference>
<gene>
    <name evidence="3" type="ORF">SAMN05661093_06029</name>
</gene>
<dbReference type="OrthoDB" id="9043248at2"/>
<dbReference type="InterPro" id="IPR045857">
    <property type="entry name" value="O16G_dom_2"/>
</dbReference>
<accession>A0A1Y5XVG1</accession>
<sequence length="456" mass="50954">MTWWREAVGYHVYLRGYRDSDGDGIGDLPGLLSRLDHLSDLGVDAVWISPFYPSPQADSGYDITDHRAVDPLYGSLSDVDMLVDAARRLGMRLIADVVPNHTSAEHPWFQAALRGGPERARYHFRAEPNGWESMFGGPAWTQTPDGQWYLHLFSPQQPDLNWTNPDVADDFDQTLRFWLDRGFAGVRIDVAGGLAKHPDYADVDSQAIHPHWDRPETEAIHRRWRAVLDSYDDRVAIGELWGSPDRIAARVTAGRLHQVFQFDWAVAPWEFLQDTAAQAIEALGKVGALPTWVLGSHDLPRVASRYGLRRALAKALVTFAFPGSAWIYQGDELGMENAEVDYGDPGGRDGFRAPMPWDSLPAEPLTMYRKAIALRKRFLVGQPFDWLPERRDVLAFRRGDVACVLNTGQQPVTFPGYPLHHSGPLVGDLLPPDTAVWTVLGTSTSAASLSEDRLPE</sequence>
<dbReference type="SMART" id="SM00642">
    <property type="entry name" value="Aamy"/>
    <property type="match status" value="1"/>
</dbReference>
<comment type="similarity">
    <text evidence="1">Belongs to the glycosyl hydrolase 13 family.</text>
</comment>
<dbReference type="GO" id="GO:0009313">
    <property type="term" value="P:oligosaccharide catabolic process"/>
    <property type="evidence" value="ECO:0007669"/>
    <property type="project" value="TreeGrafter"/>
</dbReference>
<proteinExistence type="inferred from homology"/>
<dbReference type="Gene3D" id="3.90.400.10">
    <property type="entry name" value="Oligo-1,6-glucosidase, Domain 2"/>
    <property type="match status" value="1"/>
</dbReference>
<dbReference type="SUPFAM" id="SSF51445">
    <property type="entry name" value="(Trans)glycosidases"/>
    <property type="match status" value="1"/>
</dbReference>
<dbReference type="AlphaFoldDB" id="A0A1Y5XVG1"/>
<dbReference type="Gene3D" id="3.20.20.80">
    <property type="entry name" value="Glycosidases"/>
    <property type="match status" value="1"/>
</dbReference>
<evidence type="ECO:0000256" key="1">
    <source>
        <dbReference type="ARBA" id="ARBA00008061"/>
    </source>
</evidence>
<evidence type="ECO:0000313" key="4">
    <source>
        <dbReference type="Proteomes" id="UP000192674"/>
    </source>
</evidence>
<dbReference type="PANTHER" id="PTHR10357">
    <property type="entry name" value="ALPHA-AMYLASE FAMILY MEMBER"/>
    <property type="match status" value="1"/>
</dbReference>
<protein>
    <submittedName>
        <fullName evidence="3">Alpha-glucosidase</fullName>
    </submittedName>
</protein>
<dbReference type="Proteomes" id="UP000192674">
    <property type="component" value="Unassembled WGS sequence"/>
</dbReference>
<keyword evidence="4" id="KW-1185">Reference proteome</keyword>
<dbReference type="InterPro" id="IPR006047">
    <property type="entry name" value="GH13_cat_dom"/>
</dbReference>
<evidence type="ECO:0000313" key="3">
    <source>
        <dbReference type="EMBL" id="SMD19069.1"/>
    </source>
</evidence>
<dbReference type="PANTHER" id="PTHR10357:SF179">
    <property type="entry name" value="NEUTRAL AND BASIC AMINO ACID TRANSPORT PROTEIN RBAT"/>
    <property type="match status" value="1"/>
</dbReference>